<accession>A0A165UJ87</accession>
<proteinExistence type="predicted"/>
<sequence>MYGSLVALLPLFVGFLSREFLAAAQSSFSPYNYTLSGSQNIGNGFTDCVDTACGEDDTELELTCVYNSIRGMPIADVRFRVRISSGSAAGYTRLLVFGFELLDIVIL</sequence>
<dbReference type="InParanoid" id="A0A165UJ87"/>
<feature type="chain" id="PRO_5007867645" evidence="1">
    <location>
        <begin position="25"/>
        <end position="107"/>
    </location>
</feature>
<gene>
    <name evidence="2" type="ORF">NEOLEDRAFT_1145876</name>
</gene>
<reference evidence="2 3" key="1">
    <citation type="journal article" date="2016" name="Mol. Biol. Evol.">
        <title>Comparative Genomics of Early-Diverging Mushroom-Forming Fungi Provides Insights into the Origins of Lignocellulose Decay Capabilities.</title>
        <authorList>
            <person name="Nagy L.G."/>
            <person name="Riley R."/>
            <person name="Tritt A."/>
            <person name="Adam C."/>
            <person name="Daum C."/>
            <person name="Floudas D."/>
            <person name="Sun H."/>
            <person name="Yadav J.S."/>
            <person name="Pangilinan J."/>
            <person name="Larsson K.H."/>
            <person name="Matsuura K."/>
            <person name="Barry K."/>
            <person name="Labutti K."/>
            <person name="Kuo R."/>
            <person name="Ohm R.A."/>
            <person name="Bhattacharya S.S."/>
            <person name="Shirouzu T."/>
            <person name="Yoshinaga Y."/>
            <person name="Martin F.M."/>
            <person name="Grigoriev I.V."/>
            <person name="Hibbett D.S."/>
        </authorList>
    </citation>
    <scope>NUCLEOTIDE SEQUENCE [LARGE SCALE GENOMIC DNA]</scope>
    <source>
        <strain evidence="2 3">HHB14362 ss-1</strain>
    </source>
</reference>
<name>A0A165UJ87_9AGAM</name>
<keyword evidence="3" id="KW-1185">Reference proteome</keyword>
<keyword evidence="1" id="KW-0732">Signal</keyword>
<dbReference type="AlphaFoldDB" id="A0A165UJ87"/>
<evidence type="ECO:0000313" key="2">
    <source>
        <dbReference type="EMBL" id="KZT28251.1"/>
    </source>
</evidence>
<organism evidence="2 3">
    <name type="scientific">Neolentinus lepideus HHB14362 ss-1</name>
    <dbReference type="NCBI Taxonomy" id="1314782"/>
    <lineage>
        <taxon>Eukaryota</taxon>
        <taxon>Fungi</taxon>
        <taxon>Dikarya</taxon>
        <taxon>Basidiomycota</taxon>
        <taxon>Agaricomycotina</taxon>
        <taxon>Agaricomycetes</taxon>
        <taxon>Gloeophyllales</taxon>
        <taxon>Gloeophyllaceae</taxon>
        <taxon>Neolentinus</taxon>
    </lineage>
</organism>
<dbReference type="Proteomes" id="UP000076761">
    <property type="component" value="Unassembled WGS sequence"/>
</dbReference>
<evidence type="ECO:0000313" key="3">
    <source>
        <dbReference type="Proteomes" id="UP000076761"/>
    </source>
</evidence>
<dbReference type="EMBL" id="KV425558">
    <property type="protein sequence ID" value="KZT28251.1"/>
    <property type="molecule type" value="Genomic_DNA"/>
</dbReference>
<feature type="signal peptide" evidence="1">
    <location>
        <begin position="1"/>
        <end position="24"/>
    </location>
</feature>
<protein>
    <submittedName>
        <fullName evidence="2">Uncharacterized protein</fullName>
    </submittedName>
</protein>
<evidence type="ECO:0000256" key="1">
    <source>
        <dbReference type="SAM" id="SignalP"/>
    </source>
</evidence>